<organism evidence="4 5">
    <name type="scientific">Tubulinosema ratisbonensis</name>
    <dbReference type="NCBI Taxonomy" id="291195"/>
    <lineage>
        <taxon>Eukaryota</taxon>
        <taxon>Fungi</taxon>
        <taxon>Fungi incertae sedis</taxon>
        <taxon>Microsporidia</taxon>
        <taxon>Tubulinosematoidea</taxon>
        <taxon>Tubulinosematidae</taxon>
        <taxon>Tubulinosema</taxon>
    </lineage>
</organism>
<evidence type="ECO:0000256" key="1">
    <source>
        <dbReference type="ARBA" id="ARBA00007337"/>
    </source>
</evidence>
<reference evidence="4 5" key="1">
    <citation type="submission" date="2018-10" db="EMBL/GenBank/DDBJ databases">
        <title>Draft genome sequence of the microsporidian Tubulinosema ratisbonensis.</title>
        <authorList>
            <person name="Polonais V."/>
            <person name="Peyretaillade E."/>
            <person name="Niehus S."/>
            <person name="Wawrzyniak I."/>
            <person name="Franchet A."/>
            <person name="Gaspin C."/>
            <person name="Reichstadt M."/>
            <person name="Belser C."/>
            <person name="Labadie K."/>
            <person name="Delbac F."/>
            <person name="Ferrandon D."/>
        </authorList>
    </citation>
    <scope>NUCLEOTIDE SEQUENCE [LARGE SCALE GENOMIC DNA]</scope>
    <source>
        <strain evidence="4 5">Franzen</strain>
    </source>
</reference>
<gene>
    <name evidence="4" type="ORF">TUBRATIS_25890</name>
</gene>
<dbReference type="Pfam" id="PF01248">
    <property type="entry name" value="Ribosomal_L7Ae"/>
    <property type="match status" value="1"/>
</dbReference>
<comment type="similarity">
    <text evidence="1">Belongs to the eukaryotic ribosomal protein eL8 family.</text>
</comment>
<dbReference type="InterPro" id="IPR029064">
    <property type="entry name" value="Ribosomal_eL30-like_sf"/>
</dbReference>
<dbReference type="VEuPathDB" id="MicrosporidiaDB:TUBRATIS_25890"/>
<keyword evidence="2" id="KW-0687">Ribonucleoprotein</keyword>
<dbReference type="SUPFAM" id="SSF55315">
    <property type="entry name" value="L30e-like"/>
    <property type="match status" value="1"/>
</dbReference>
<evidence type="ECO:0000313" key="4">
    <source>
        <dbReference type="EMBL" id="RVD90968.1"/>
    </source>
</evidence>
<evidence type="ECO:0000256" key="2">
    <source>
        <dbReference type="ARBA" id="ARBA00023274"/>
    </source>
</evidence>
<dbReference type="GO" id="GO:1990904">
    <property type="term" value="C:ribonucleoprotein complex"/>
    <property type="evidence" value="ECO:0007669"/>
    <property type="project" value="UniProtKB-KW"/>
</dbReference>
<feature type="domain" description="Ribosomal protein eL8/eL30/eS12/Gadd45" evidence="3">
    <location>
        <begin position="21"/>
        <end position="107"/>
    </location>
</feature>
<dbReference type="InterPro" id="IPR018492">
    <property type="entry name" value="Ribosomal_eL8/Nhp2"/>
</dbReference>
<dbReference type="STRING" id="291195.A0A437AIQ5"/>
<evidence type="ECO:0000259" key="3">
    <source>
        <dbReference type="Pfam" id="PF01248"/>
    </source>
</evidence>
<dbReference type="PRINTS" id="PR00881">
    <property type="entry name" value="L7ARS6FAMILY"/>
</dbReference>
<sequence length="125" mass="13765">MTTTIDSKASPLVSEEQSTLLYSKIKILRKAKNVRIGINEVTKVLNDGKAQLVIIAADTVPFEIIQTLPAICEDKNVPFVFCRSATGLGSATEVTKTAAAVIYYNNDNEYKRNDKIIKEMKLTLG</sequence>
<dbReference type="Gene3D" id="3.30.1330.30">
    <property type="match status" value="1"/>
</dbReference>
<protein>
    <submittedName>
        <fullName evidence="4">Ribosomal S6</fullName>
    </submittedName>
</protein>
<evidence type="ECO:0000313" key="5">
    <source>
        <dbReference type="Proteomes" id="UP000282876"/>
    </source>
</evidence>
<dbReference type="Proteomes" id="UP000282876">
    <property type="component" value="Unassembled WGS sequence"/>
</dbReference>
<dbReference type="OrthoDB" id="1924699at2759"/>
<dbReference type="AlphaFoldDB" id="A0A437AIQ5"/>
<dbReference type="EMBL" id="RCSS01000704">
    <property type="protein sequence ID" value="RVD90968.1"/>
    <property type="molecule type" value="Genomic_DNA"/>
</dbReference>
<accession>A0A437AIQ5</accession>
<dbReference type="InterPro" id="IPR004038">
    <property type="entry name" value="Ribosomal_eL8/eL30/eS12/Gad45"/>
</dbReference>
<proteinExistence type="inferred from homology"/>
<comment type="caution">
    <text evidence="4">The sequence shown here is derived from an EMBL/GenBank/DDBJ whole genome shotgun (WGS) entry which is preliminary data.</text>
</comment>
<keyword evidence="5" id="KW-1185">Reference proteome</keyword>
<name>A0A437AIQ5_9MICR</name>